<dbReference type="GeneID" id="28825631"/>
<feature type="domain" description="MYND-type" evidence="5">
    <location>
        <begin position="228"/>
        <end position="267"/>
    </location>
</feature>
<evidence type="ECO:0000256" key="1">
    <source>
        <dbReference type="ARBA" id="ARBA00022723"/>
    </source>
</evidence>
<dbReference type="Gene3D" id="6.10.140.2220">
    <property type="match status" value="1"/>
</dbReference>
<dbReference type="AlphaFoldDB" id="A0A194WT17"/>
<protein>
    <recommendedName>
        <fullName evidence="5">MYND-type domain-containing protein</fullName>
    </recommendedName>
</protein>
<accession>A0A194WT17</accession>
<evidence type="ECO:0000256" key="3">
    <source>
        <dbReference type="ARBA" id="ARBA00022833"/>
    </source>
</evidence>
<reference evidence="6 7" key="1">
    <citation type="submission" date="2015-10" db="EMBL/GenBank/DDBJ databases">
        <title>Full genome of DAOMC 229536 Phialocephala scopiformis, a fungal endophyte of spruce producing the potent anti-insectan compound rugulosin.</title>
        <authorList>
            <consortium name="DOE Joint Genome Institute"/>
            <person name="Walker A.K."/>
            <person name="Frasz S.L."/>
            <person name="Seifert K.A."/>
            <person name="Miller J.D."/>
            <person name="Mondo S.J."/>
            <person name="Labutti K."/>
            <person name="Lipzen A."/>
            <person name="Dockter R."/>
            <person name="Kennedy M."/>
            <person name="Grigoriev I.V."/>
            <person name="Spatafora J.W."/>
        </authorList>
    </citation>
    <scope>NUCLEOTIDE SEQUENCE [LARGE SCALE GENOMIC DNA]</scope>
    <source>
        <strain evidence="6 7">CBS 120377</strain>
    </source>
</reference>
<dbReference type="PROSITE" id="PS50865">
    <property type="entry name" value="ZF_MYND_2"/>
    <property type="match status" value="1"/>
</dbReference>
<organism evidence="6 7">
    <name type="scientific">Mollisia scopiformis</name>
    <name type="common">Conifer needle endophyte fungus</name>
    <name type="synonym">Phialocephala scopiformis</name>
    <dbReference type="NCBI Taxonomy" id="149040"/>
    <lineage>
        <taxon>Eukaryota</taxon>
        <taxon>Fungi</taxon>
        <taxon>Dikarya</taxon>
        <taxon>Ascomycota</taxon>
        <taxon>Pezizomycotina</taxon>
        <taxon>Leotiomycetes</taxon>
        <taxon>Helotiales</taxon>
        <taxon>Mollisiaceae</taxon>
        <taxon>Mollisia</taxon>
    </lineage>
</organism>
<dbReference type="InParanoid" id="A0A194WT17"/>
<dbReference type="OrthoDB" id="432970at2759"/>
<dbReference type="EMBL" id="KQ947428">
    <property type="protein sequence ID" value="KUJ10814.1"/>
    <property type="molecule type" value="Genomic_DNA"/>
</dbReference>
<evidence type="ECO:0000256" key="4">
    <source>
        <dbReference type="PROSITE-ProRule" id="PRU00134"/>
    </source>
</evidence>
<dbReference type="SUPFAM" id="SSF144232">
    <property type="entry name" value="HIT/MYND zinc finger-like"/>
    <property type="match status" value="1"/>
</dbReference>
<dbReference type="RefSeq" id="XP_018065169.1">
    <property type="nucleotide sequence ID" value="XM_018215905.1"/>
</dbReference>
<proteinExistence type="predicted"/>
<keyword evidence="2 4" id="KW-0863">Zinc-finger</keyword>
<name>A0A194WT17_MOLSC</name>
<dbReference type="KEGG" id="psco:LY89DRAFT_689418"/>
<dbReference type="InterPro" id="IPR002893">
    <property type="entry name" value="Znf_MYND"/>
</dbReference>
<gene>
    <name evidence="6" type="ORF">LY89DRAFT_689418</name>
</gene>
<evidence type="ECO:0000313" key="7">
    <source>
        <dbReference type="Proteomes" id="UP000070700"/>
    </source>
</evidence>
<keyword evidence="7" id="KW-1185">Reference proteome</keyword>
<dbReference type="Proteomes" id="UP000070700">
    <property type="component" value="Unassembled WGS sequence"/>
</dbReference>
<evidence type="ECO:0000256" key="2">
    <source>
        <dbReference type="ARBA" id="ARBA00022771"/>
    </source>
</evidence>
<keyword evidence="3" id="KW-0862">Zinc</keyword>
<evidence type="ECO:0000259" key="5">
    <source>
        <dbReference type="PROSITE" id="PS50865"/>
    </source>
</evidence>
<evidence type="ECO:0000313" key="6">
    <source>
        <dbReference type="EMBL" id="KUJ10814.1"/>
    </source>
</evidence>
<dbReference type="Pfam" id="PF01753">
    <property type="entry name" value="zf-MYND"/>
    <property type="match status" value="1"/>
</dbReference>
<keyword evidence="1" id="KW-0479">Metal-binding</keyword>
<dbReference type="GO" id="GO:0008270">
    <property type="term" value="F:zinc ion binding"/>
    <property type="evidence" value="ECO:0007669"/>
    <property type="project" value="UniProtKB-KW"/>
</dbReference>
<sequence>MAPSNFPGPVTLYTIGYAALKYPSLPPAPVNVPLGDQVGLLQHQLPHAQNHQIAQLASQYLNALLTYQTSSDPALHDPSTPQYYFSTAICLLNFLNTSPDVCKRIASHPTLLHDVVEKLLANDVVEKMKAVPRPGGANFPAATFDDDFGSLLQFLSTVLLYIDDPSSVHERFQDLIPKLRAWKREFRGSRVRTISNAADRLVGQIQGTDATMLKLIRGMQDSSLVCGVQSCGVRGAAGLTVCGTCKIQRYCGREHQKADWKFHKHICDKGLVEPED</sequence>